<proteinExistence type="predicted"/>
<reference evidence="3" key="1">
    <citation type="submission" date="2021-05" db="EMBL/GenBank/DDBJ databases">
        <title>The genome of the haptophyte Pavlova lutheri (Diacronema luteri, Pavlovales) - a model for lipid biosynthesis in eukaryotic algae.</title>
        <authorList>
            <person name="Hulatt C.J."/>
            <person name="Posewitz M.C."/>
        </authorList>
    </citation>
    <scope>NUCLEOTIDE SEQUENCE</scope>
    <source>
        <strain evidence="3">NIVA-4/92</strain>
    </source>
</reference>
<organism evidence="3 4">
    <name type="scientific">Diacronema lutheri</name>
    <name type="common">Unicellular marine alga</name>
    <name type="synonym">Monochrysis lutheri</name>
    <dbReference type="NCBI Taxonomy" id="2081491"/>
    <lineage>
        <taxon>Eukaryota</taxon>
        <taxon>Haptista</taxon>
        <taxon>Haptophyta</taxon>
        <taxon>Pavlovophyceae</taxon>
        <taxon>Pavlovales</taxon>
        <taxon>Pavlovaceae</taxon>
        <taxon>Diacronema</taxon>
    </lineage>
</organism>
<dbReference type="InterPro" id="IPR000595">
    <property type="entry name" value="cNMP-bd_dom"/>
</dbReference>
<feature type="region of interest" description="Disordered" evidence="1">
    <location>
        <begin position="32"/>
        <end position="136"/>
    </location>
</feature>
<comment type="caution">
    <text evidence="3">The sequence shown here is derived from an EMBL/GenBank/DDBJ whole genome shotgun (WGS) entry which is preliminary data.</text>
</comment>
<dbReference type="AlphaFoldDB" id="A0A8J5XAC7"/>
<gene>
    <name evidence="3" type="ORF">KFE25_012719</name>
</gene>
<feature type="region of interest" description="Disordered" evidence="1">
    <location>
        <begin position="209"/>
        <end position="242"/>
    </location>
</feature>
<dbReference type="OrthoDB" id="10638469at2759"/>
<dbReference type="InterPro" id="IPR018490">
    <property type="entry name" value="cNMP-bd_dom_sf"/>
</dbReference>
<dbReference type="SUPFAM" id="SSF51206">
    <property type="entry name" value="cAMP-binding domain-like"/>
    <property type="match status" value="1"/>
</dbReference>
<keyword evidence="4" id="KW-1185">Reference proteome</keyword>
<evidence type="ECO:0000313" key="4">
    <source>
        <dbReference type="Proteomes" id="UP000751190"/>
    </source>
</evidence>
<evidence type="ECO:0000313" key="3">
    <source>
        <dbReference type="EMBL" id="KAG8458059.1"/>
    </source>
</evidence>
<sequence>MAIQLVEQPVSARRLPPSTAAPHLRRAFSLATPPGRFRIVQPRARSPAGSPRRARPSPRALPQAGGAGARTLGRGGAAPSAPQLSALVPARHTVTRPPNGFSERPDTRAACASSARERPASAASGTPLAAGARPVSAPPVRERGMYQLEADALVRAHERAAVHIVAIRQHALHTRSVHELLRDELRATAEIAHDAREAEAADAFPRARARPLRPQTAGPARAAPTPCAAADGARAPDGGGGCAARRAHASAAVAAWAGAGGGAPASAAHEVDAASDADSDDAPEFRSLGADGLSRLHELAASLEQAELFAGIDGKLLRTIVARARARVLPRYAVVYRAGARALGQPLYVWLPAVGGGGSIKLNGAATDEEVRAAAARAHADAAAATAGTPRAAFGAATAAARAPPAAAATPAVVVFGAEGCARCASERERLDTATVEGGAATLLLIPPGALPREVVLRATALTNARLVRAIGSRSLLNGATPLALAALLRHALLVHLPEGALAAREGDEADALYTVVQGALTSWASTDLRARARVDAADAGARRRPSAMRRPGSAAAAVERGASGARAPPPSAPIVLGAGGSGAVHFGLEAVSGWLQSGEAGRTRLGASYAAGAGGARLLVVAPDAFPLLLEAVDGLGAKVDAALAELDALRASAARAAMQSVELDEMRRQCRAASWHRHGAPIEDTIDLMRVFNRPAIPTWRDPAFV</sequence>
<feature type="compositionally biased region" description="Low complexity" evidence="1">
    <location>
        <begin position="553"/>
        <end position="567"/>
    </location>
</feature>
<feature type="region of interest" description="Disordered" evidence="1">
    <location>
        <begin position="540"/>
        <end position="570"/>
    </location>
</feature>
<feature type="domain" description="Cyclic nucleotide-binding" evidence="2">
    <location>
        <begin position="476"/>
        <end position="521"/>
    </location>
</feature>
<protein>
    <recommendedName>
        <fullName evidence="2">Cyclic nucleotide-binding domain-containing protein</fullName>
    </recommendedName>
</protein>
<evidence type="ECO:0000259" key="2">
    <source>
        <dbReference type="PROSITE" id="PS50042"/>
    </source>
</evidence>
<feature type="compositionally biased region" description="Low complexity" evidence="1">
    <location>
        <begin position="42"/>
        <end position="64"/>
    </location>
</feature>
<dbReference type="EMBL" id="JAGTXO010000057">
    <property type="protein sequence ID" value="KAG8458059.1"/>
    <property type="molecule type" value="Genomic_DNA"/>
</dbReference>
<feature type="compositionally biased region" description="Low complexity" evidence="1">
    <location>
        <begin position="209"/>
        <end position="236"/>
    </location>
</feature>
<dbReference type="Proteomes" id="UP000751190">
    <property type="component" value="Unassembled WGS sequence"/>
</dbReference>
<accession>A0A8J5XAC7</accession>
<feature type="compositionally biased region" description="Gly residues" evidence="1">
    <location>
        <begin position="65"/>
        <end position="76"/>
    </location>
</feature>
<dbReference type="PROSITE" id="PS50042">
    <property type="entry name" value="CNMP_BINDING_3"/>
    <property type="match status" value="1"/>
</dbReference>
<feature type="compositionally biased region" description="Low complexity" evidence="1">
    <location>
        <begin position="108"/>
        <end position="124"/>
    </location>
</feature>
<evidence type="ECO:0000256" key="1">
    <source>
        <dbReference type="SAM" id="MobiDB-lite"/>
    </source>
</evidence>
<name>A0A8J5XAC7_DIALT</name>